<dbReference type="InterPro" id="IPR008909">
    <property type="entry name" value="DALR_anticod-bd"/>
</dbReference>
<dbReference type="Pfam" id="PF05746">
    <property type="entry name" value="DALR_1"/>
    <property type="match status" value="1"/>
</dbReference>
<evidence type="ECO:0000313" key="3">
    <source>
        <dbReference type="Proteomes" id="UP001549921"/>
    </source>
</evidence>
<dbReference type="InterPro" id="IPR037380">
    <property type="entry name" value="DALRD3"/>
</dbReference>
<feature type="domain" description="DALR anticodon binding" evidence="1">
    <location>
        <begin position="285"/>
        <end position="421"/>
    </location>
</feature>
<proteinExistence type="predicted"/>
<reference evidence="2 3" key="1">
    <citation type="submission" date="2024-06" db="EMBL/GenBank/DDBJ databases">
        <title>A chromosome-level genome assembly of beet webworm, Loxostege sticticalis.</title>
        <authorList>
            <person name="Zhang Y."/>
        </authorList>
    </citation>
    <scope>NUCLEOTIDE SEQUENCE [LARGE SCALE GENOMIC DNA]</scope>
    <source>
        <strain evidence="2">AQ028</strain>
        <tissue evidence="2">Male pupae</tissue>
    </source>
</reference>
<evidence type="ECO:0000313" key="2">
    <source>
        <dbReference type="EMBL" id="KAL0830335.1"/>
    </source>
</evidence>
<dbReference type="PANTHER" id="PTHR16043">
    <property type="entry name" value="DALRD3 PROTEIN"/>
    <property type="match status" value="1"/>
</dbReference>
<dbReference type="Proteomes" id="UP001549921">
    <property type="component" value="Unassembled WGS sequence"/>
</dbReference>
<dbReference type="AlphaFoldDB" id="A0ABD0T1F8"/>
<organism evidence="2 3">
    <name type="scientific">Loxostege sticticalis</name>
    <name type="common">Beet webworm moth</name>
    <dbReference type="NCBI Taxonomy" id="481309"/>
    <lineage>
        <taxon>Eukaryota</taxon>
        <taxon>Metazoa</taxon>
        <taxon>Ecdysozoa</taxon>
        <taxon>Arthropoda</taxon>
        <taxon>Hexapoda</taxon>
        <taxon>Insecta</taxon>
        <taxon>Pterygota</taxon>
        <taxon>Neoptera</taxon>
        <taxon>Endopterygota</taxon>
        <taxon>Lepidoptera</taxon>
        <taxon>Glossata</taxon>
        <taxon>Ditrysia</taxon>
        <taxon>Pyraloidea</taxon>
        <taxon>Crambidae</taxon>
        <taxon>Pyraustinae</taxon>
        <taxon>Loxostege</taxon>
    </lineage>
</organism>
<dbReference type="InterPro" id="IPR009080">
    <property type="entry name" value="tRNAsynth_Ia_anticodon-bd"/>
</dbReference>
<protein>
    <recommendedName>
        <fullName evidence="1">DALR anticodon binding domain-containing protein</fullName>
    </recommendedName>
</protein>
<accession>A0ABD0T1F8</accession>
<name>A0ABD0T1F8_LOXSC</name>
<evidence type="ECO:0000259" key="1">
    <source>
        <dbReference type="SMART" id="SM00836"/>
    </source>
</evidence>
<comment type="caution">
    <text evidence="2">The sequence shown here is derived from an EMBL/GenBank/DDBJ whole genome shotgun (WGS) entry which is preliminary data.</text>
</comment>
<dbReference type="SUPFAM" id="SSF47323">
    <property type="entry name" value="Anticodon-binding domain of a subclass of class I aminoacyl-tRNA synthetases"/>
    <property type="match status" value="1"/>
</dbReference>
<dbReference type="SMART" id="SM00836">
    <property type="entry name" value="DALR_1"/>
    <property type="match status" value="1"/>
</dbReference>
<sequence length="447" mass="51311">MITNLLDEFTDDVFQFLTSKPKIGKSLLVKKHSENVQIHGDFSFPNTLKSWHEYINLEGSSVEADATLLTHIGKEVTDLISESKNWRFEVAKVKHSKGRVHMFLDRLKSIPVGLSGAFDYNEDITKRIGVSKDIVYLDGDCEDNSLTSLRLKYLTKSIENLYSLYATAKERSESVLPVHVTSKSSFKSDDGHTVLCGVVLNAKTGAKEINIKADDYIRIRQDEMTLIAQHKYGVRVSTDSKWKEFIAHLGESAVVFELLQSRPNSAVKINFDCSAAGSSKGAAFILYNCARLEAIIRTFNEKVDEGVYPPLPSFSETDFSLLTHEDEWCLIFNFIMGFPMLLNICVEINERYCEFRPHHLCSFLCSMVRVFSQYYRKVRILTEPRKHLLPVLFARLHMLKILNESLKTCLNILNIKSVSQMYLHYYFLIQIIRFIFFTKCIKVFETI</sequence>
<dbReference type="Gene3D" id="1.10.730.10">
    <property type="entry name" value="Isoleucyl-tRNA Synthetase, Domain 1"/>
    <property type="match status" value="1"/>
</dbReference>
<gene>
    <name evidence="2" type="ORF">ABMA28_002528</name>
</gene>
<dbReference type="PANTHER" id="PTHR16043:SF1">
    <property type="entry name" value="DALR ANTICODON-BINDING DOMAIN-CONTAINING PROTEIN 3"/>
    <property type="match status" value="1"/>
</dbReference>
<dbReference type="EMBL" id="JBEDNZ010000013">
    <property type="protein sequence ID" value="KAL0830335.1"/>
    <property type="molecule type" value="Genomic_DNA"/>
</dbReference>